<evidence type="ECO:0000313" key="1">
    <source>
        <dbReference type="EMBL" id="MBO1081852.1"/>
    </source>
</evidence>
<comment type="caution">
    <text evidence="1">The sequence shown here is derived from an EMBL/GenBank/DDBJ whole genome shotgun (WGS) entry which is preliminary data.</text>
</comment>
<keyword evidence="2" id="KW-1185">Reference proteome</keyword>
<protein>
    <submittedName>
        <fullName evidence="1">Uncharacterized protein</fullName>
    </submittedName>
</protein>
<dbReference type="EMBL" id="JACTNG010000023">
    <property type="protein sequence ID" value="MBO1081852.1"/>
    <property type="molecule type" value="Genomic_DNA"/>
</dbReference>
<gene>
    <name evidence="1" type="ORF">IAI61_22755</name>
</gene>
<dbReference type="RefSeq" id="WP_207420037.1">
    <property type="nucleotide sequence ID" value="NZ_CP061184.1"/>
</dbReference>
<name>A0ABS3KWJ8_9PROT</name>
<accession>A0ABS3KWJ8</accession>
<dbReference type="Proteomes" id="UP001518989">
    <property type="component" value="Unassembled WGS sequence"/>
</dbReference>
<proteinExistence type="predicted"/>
<organism evidence="1 2">
    <name type="scientific">Roseomonas haemaphysalidis</name>
    <dbReference type="NCBI Taxonomy" id="2768162"/>
    <lineage>
        <taxon>Bacteria</taxon>
        <taxon>Pseudomonadati</taxon>
        <taxon>Pseudomonadota</taxon>
        <taxon>Alphaproteobacteria</taxon>
        <taxon>Acetobacterales</taxon>
        <taxon>Roseomonadaceae</taxon>
        <taxon>Roseomonas</taxon>
    </lineage>
</organism>
<evidence type="ECO:0000313" key="2">
    <source>
        <dbReference type="Proteomes" id="UP001518989"/>
    </source>
</evidence>
<reference evidence="1 2" key="1">
    <citation type="submission" date="2020-09" db="EMBL/GenBank/DDBJ databases">
        <title>Roseomonas.</title>
        <authorList>
            <person name="Zhu W."/>
        </authorList>
    </citation>
    <scope>NUCLEOTIDE SEQUENCE [LARGE SCALE GENOMIC DNA]</scope>
    <source>
        <strain evidence="1 2">573</strain>
    </source>
</reference>
<sequence length="272" mass="28919">MATGPEAIEAIGKAVSPGIPAGTVVTTARALRDAGPEFWPMAGRGGGKNAAHVEKHHLANLLMALAASQPAEAVAAVRVLRGLVYSAREVVYRSPAEAPEGNPHTQLTGQVQDQRTKGAFFEIGSLGYALEHMIAEGADTPMREALATHRTGLELLFCVEPASAEFAFYTSDGIWRDHFQAPGQDLPFTQNAKMQERRGSRRTTILTYEIVTVAGALWSDTADRHLAGTTPSLLSQAVPNARARRGNARAAVPTATRALTSYPSEGHAKAES</sequence>